<dbReference type="Proteomes" id="UP001268542">
    <property type="component" value="Unassembled WGS sequence"/>
</dbReference>
<evidence type="ECO:0008006" key="3">
    <source>
        <dbReference type="Google" id="ProtNLM"/>
    </source>
</evidence>
<dbReference type="InterPro" id="IPR032710">
    <property type="entry name" value="NTF2-like_dom_sf"/>
</dbReference>
<protein>
    <recommendedName>
        <fullName evidence="3">DUF4878 domain-containing protein</fullName>
    </recommendedName>
</protein>
<dbReference type="EMBL" id="JAVYII010000004">
    <property type="protein sequence ID" value="MDT9593279.1"/>
    <property type="molecule type" value="Genomic_DNA"/>
</dbReference>
<sequence length="347" mass="36666">MGGARARTALAAALVAVIVVAGGATVWVLARGGDGAPAAPPAAETEVEDAVEAVLAAQSCEDELALSDGERRTTIEAAVDQDSPYCDELAEYAVESSVRDVVVEGDTATAVADVTAAYEGSEDRYVDVDRVLDLELEQRDGDWLVVRRTVYSTTPEGALQEYLSAATCEEQREVVTGFRLDKVEEALDDADSYCADSVETTYYLTVEDVTEDDDVATVEGSLEVERPGNRVPFDETTATAELTELGWILENTTSEASEAYNTVYDWHTASSCADRADLSTGAVATEVAAAEQAAAAGQPSVCTTLADAGVTVTPQTSQVVDGASSQDYEVELEDVDGEWRVAAQTEV</sequence>
<reference evidence="1 2" key="1">
    <citation type="submission" date="2023-08" db="EMBL/GenBank/DDBJ databases">
        <title>Nocardioides seae sp. nov., a bacterium isolated from a soil.</title>
        <authorList>
            <person name="Wang X."/>
        </authorList>
    </citation>
    <scope>NUCLEOTIDE SEQUENCE [LARGE SCALE GENOMIC DNA]</scope>
    <source>
        <strain evidence="1 2">YZH12</strain>
    </source>
</reference>
<comment type="caution">
    <text evidence="1">The sequence shown here is derived from an EMBL/GenBank/DDBJ whole genome shotgun (WGS) entry which is preliminary data.</text>
</comment>
<gene>
    <name evidence="1" type="ORF">RDV89_09390</name>
</gene>
<evidence type="ECO:0000313" key="1">
    <source>
        <dbReference type="EMBL" id="MDT9593279.1"/>
    </source>
</evidence>
<dbReference type="SUPFAM" id="SSF54427">
    <property type="entry name" value="NTF2-like"/>
    <property type="match status" value="1"/>
</dbReference>
<dbReference type="RefSeq" id="WP_315732743.1">
    <property type="nucleotide sequence ID" value="NZ_JAVYII010000004.1"/>
</dbReference>
<organism evidence="1 2">
    <name type="scientific">Nocardioides imazamoxiresistens</name>
    <dbReference type="NCBI Taxonomy" id="3231893"/>
    <lineage>
        <taxon>Bacteria</taxon>
        <taxon>Bacillati</taxon>
        <taxon>Actinomycetota</taxon>
        <taxon>Actinomycetes</taxon>
        <taxon>Propionibacteriales</taxon>
        <taxon>Nocardioidaceae</taxon>
        <taxon>Nocardioides</taxon>
    </lineage>
</organism>
<proteinExistence type="predicted"/>
<name>A0ABU3PVS0_9ACTN</name>
<accession>A0ABU3PVS0</accession>
<keyword evidence="2" id="KW-1185">Reference proteome</keyword>
<evidence type="ECO:0000313" key="2">
    <source>
        <dbReference type="Proteomes" id="UP001268542"/>
    </source>
</evidence>